<evidence type="ECO:0000313" key="14">
    <source>
        <dbReference type="Proteomes" id="UP000092462"/>
    </source>
</evidence>
<evidence type="ECO:0000256" key="1">
    <source>
        <dbReference type="ARBA" id="ARBA00004123"/>
    </source>
</evidence>
<keyword evidence="5" id="KW-0832">Ubl conjugation</keyword>
<dbReference type="Proteomes" id="UP000092462">
    <property type="component" value="Unassembled WGS sequence"/>
</dbReference>
<reference evidence="13" key="1">
    <citation type="submission" date="2022-08" db="UniProtKB">
        <authorList>
            <consortium name="EnsemblMetazoa"/>
        </authorList>
    </citation>
    <scope>IDENTIFICATION</scope>
    <source>
        <strain evidence="13">Israel</strain>
    </source>
</reference>
<dbReference type="PROSITE" id="PS00658">
    <property type="entry name" value="FORK_HEAD_2"/>
    <property type="match status" value="1"/>
</dbReference>
<dbReference type="EnsemblMetazoa" id="PPAI007446-RA">
    <property type="protein sequence ID" value="PPAI007446-PA"/>
    <property type="gene ID" value="PPAI007446"/>
</dbReference>
<protein>
    <recommendedName>
        <fullName evidence="10">Forkhead box protein L2</fullName>
    </recommendedName>
</protein>
<dbReference type="GO" id="GO:0009653">
    <property type="term" value="P:anatomical structure morphogenesis"/>
    <property type="evidence" value="ECO:0007669"/>
    <property type="project" value="TreeGrafter"/>
</dbReference>
<accession>A0A1B0DH12</accession>
<dbReference type="PANTHER" id="PTHR11829">
    <property type="entry name" value="FORKHEAD BOX PROTEIN"/>
    <property type="match status" value="1"/>
</dbReference>
<keyword evidence="6" id="KW-0805">Transcription regulation</keyword>
<keyword evidence="9 11" id="KW-0539">Nucleus</keyword>
<dbReference type="GO" id="GO:0000981">
    <property type="term" value="F:DNA-binding transcription factor activity, RNA polymerase II-specific"/>
    <property type="evidence" value="ECO:0007669"/>
    <property type="project" value="TreeGrafter"/>
</dbReference>
<keyword evidence="4" id="KW-0221">Differentiation</keyword>
<keyword evidence="14" id="KW-1185">Reference proteome</keyword>
<dbReference type="VEuPathDB" id="VectorBase:PPAPM1_003118"/>
<dbReference type="FunFam" id="1.10.10.10:FF:000016">
    <property type="entry name" value="Forkhead box protein I1"/>
    <property type="match status" value="1"/>
</dbReference>
<dbReference type="InterPro" id="IPR036388">
    <property type="entry name" value="WH-like_DNA-bd_sf"/>
</dbReference>
<dbReference type="InterPro" id="IPR050211">
    <property type="entry name" value="FOX_domain-containing"/>
</dbReference>
<evidence type="ECO:0000256" key="7">
    <source>
        <dbReference type="ARBA" id="ARBA00023125"/>
    </source>
</evidence>
<name>A0A1B0DH12_PHLPP</name>
<comment type="subcellular location">
    <subcellularLocation>
        <location evidence="1 11">Nucleus</location>
    </subcellularLocation>
</comment>
<dbReference type="EMBL" id="AJVK01060616">
    <property type="status" value="NOT_ANNOTATED_CDS"/>
    <property type="molecule type" value="Genomic_DNA"/>
</dbReference>
<dbReference type="PRINTS" id="PR00053">
    <property type="entry name" value="FORKHEAD"/>
</dbReference>
<evidence type="ECO:0000256" key="2">
    <source>
        <dbReference type="ARBA" id="ARBA00022473"/>
    </source>
</evidence>
<dbReference type="PROSITE" id="PS00657">
    <property type="entry name" value="FORK_HEAD_1"/>
    <property type="match status" value="1"/>
</dbReference>
<feature type="domain" description="Fork-head" evidence="12">
    <location>
        <begin position="71"/>
        <end position="165"/>
    </location>
</feature>
<dbReference type="GO" id="GO:0030154">
    <property type="term" value="P:cell differentiation"/>
    <property type="evidence" value="ECO:0007669"/>
    <property type="project" value="UniProtKB-KW"/>
</dbReference>
<dbReference type="InterPro" id="IPR018122">
    <property type="entry name" value="TF_fork_head_CS_1"/>
</dbReference>
<feature type="DNA-binding region" description="Fork-head" evidence="11">
    <location>
        <begin position="71"/>
        <end position="165"/>
    </location>
</feature>
<evidence type="ECO:0000256" key="11">
    <source>
        <dbReference type="PROSITE-ProRule" id="PRU00089"/>
    </source>
</evidence>
<proteinExistence type="predicted"/>
<dbReference type="Pfam" id="PF00250">
    <property type="entry name" value="Forkhead"/>
    <property type="match status" value="1"/>
</dbReference>
<keyword evidence="3" id="KW-1017">Isopeptide bond</keyword>
<dbReference type="AlphaFoldDB" id="A0A1B0DH12"/>
<evidence type="ECO:0000256" key="9">
    <source>
        <dbReference type="ARBA" id="ARBA00023242"/>
    </source>
</evidence>
<dbReference type="InterPro" id="IPR036390">
    <property type="entry name" value="WH_DNA-bd_sf"/>
</dbReference>
<sequence>MWQLPPRSLQRMKKCRRIWDQKTIHQQLFAKVDEFLHAVLSIKMFCINSSATTTTTTSSTSDARYQSTETKPPYSYVALIVMAIQNSPGKRATLSDIYNFIMNTYPYYKKNIKGWQNSIRHNLSLNECFVRIPREGGSERKGSWWTVNRDCEDMFEKGNYRRRRRMKRPSYRNTGPAYPKLYKTDPYPGNLGTRAIYPQAPYATFPRYDTTGAACGSWMPPSQIPNYSPCASRPSYSYGQPVQSVGINSYSPLANNI</sequence>
<dbReference type="InterPro" id="IPR030456">
    <property type="entry name" value="TF_fork_head_CS_2"/>
</dbReference>
<keyword evidence="2" id="KW-0217">Developmental protein</keyword>
<evidence type="ECO:0000259" key="12">
    <source>
        <dbReference type="PROSITE" id="PS50039"/>
    </source>
</evidence>
<evidence type="ECO:0000256" key="4">
    <source>
        <dbReference type="ARBA" id="ARBA00022782"/>
    </source>
</evidence>
<dbReference type="VEuPathDB" id="VectorBase:PPAI007446"/>
<evidence type="ECO:0000256" key="6">
    <source>
        <dbReference type="ARBA" id="ARBA00023015"/>
    </source>
</evidence>
<evidence type="ECO:0000256" key="5">
    <source>
        <dbReference type="ARBA" id="ARBA00022843"/>
    </source>
</evidence>
<dbReference type="Gene3D" id="1.10.10.10">
    <property type="entry name" value="Winged helix-like DNA-binding domain superfamily/Winged helix DNA-binding domain"/>
    <property type="match status" value="1"/>
</dbReference>
<evidence type="ECO:0000256" key="8">
    <source>
        <dbReference type="ARBA" id="ARBA00023163"/>
    </source>
</evidence>
<dbReference type="GO" id="GO:0005634">
    <property type="term" value="C:nucleus"/>
    <property type="evidence" value="ECO:0007669"/>
    <property type="project" value="UniProtKB-SubCell"/>
</dbReference>
<keyword evidence="7 11" id="KW-0238">DNA-binding</keyword>
<dbReference type="PANTHER" id="PTHR11829:SF411">
    <property type="entry name" value="FORKHEAD BOX PROTEIN L2"/>
    <property type="match status" value="1"/>
</dbReference>
<evidence type="ECO:0000256" key="3">
    <source>
        <dbReference type="ARBA" id="ARBA00022499"/>
    </source>
</evidence>
<dbReference type="PROSITE" id="PS50039">
    <property type="entry name" value="FORK_HEAD_3"/>
    <property type="match status" value="1"/>
</dbReference>
<dbReference type="GO" id="GO:0000978">
    <property type="term" value="F:RNA polymerase II cis-regulatory region sequence-specific DNA binding"/>
    <property type="evidence" value="ECO:0007669"/>
    <property type="project" value="TreeGrafter"/>
</dbReference>
<organism evidence="13 14">
    <name type="scientific">Phlebotomus papatasi</name>
    <name type="common">Sandfly</name>
    <dbReference type="NCBI Taxonomy" id="29031"/>
    <lineage>
        <taxon>Eukaryota</taxon>
        <taxon>Metazoa</taxon>
        <taxon>Ecdysozoa</taxon>
        <taxon>Arthropoda</taxon>
        <taxon>Hexapoda</taxon>
        <taxon>Insecta</taxon>
        <taxon>Pterygota</taxon>
        <taxon>Neoptera</taxon>
        <taxon>Endopterygota</taxon>
        <taxon>Diptera</taxon>
        <taxon>Nematocera</taxon>
        <taxon>Psychodoidea</taxon>
        <taxon>Psychodidae</taxon>
        <taxon>Phlebotomus</taxon>
        <taxon>Phlebotomus</taxon>
    </lineage>
</organism>
<keyword evidence="8" id="KW-0804">Transcription</keyword>
<dbReference type="InterPro" id="IPR001766">
    <property type="entry name" value="Fork_head_dom"/>
</dbReference>
<dbReference type="SMART" id="SM00339">
    <property type="entry name" value="FH"/>
    <property type="match status" value="1"/>
</dbReference>
<evidence type="ECO:0000256" key="10">
    <source>
        <dbReference type="ARBA" id="ARBA00034872"/>
    </source>
</evidence>
<evidence type="ECO:0000313" key="13">
    <source>
        <dbReference type="EnsemblMetazoa" id="PPAI007446-PA"/>
    </source>
</evidence>
<dbReference type="SUPFAM" id="SSF46785">
    <property type="entry name" value="Winged helix' DNA-binding domain"/>
    <property type="match status" value="1"/>
</dbReference>